<protein>
    <submittedName>
        <fullName evidence="1">Uncharacterized protein</fullName>
    </submittedName>
</protein>
<evidence type="ECO:0000313" key="2">
    <source>
        <dbReference type="Proteomes" id="UP000009097"/>
    </source>
</evidence>
<accession>A0A0J9UTS1</accession>
<dbReference type="KEGG" id="fox:FOXG_18940"/>
<evidence type="ECO:0000313" key="1">
    <source>
        <dbReference type="EMBL" id="KNB01781.1"/>
    </source>
</evidence>
<dbReference type="AlphaFoldDB" id="A0A0J9UTS1"/>
<sequence>MSAPPDVCSLSYNAWKRPTLTSIQWSAEMRGWDKLQEDERSPMTHNVKLVITEKLTGE</sequence>
<dbReference type="RefSeq" id="XP_018239826.1">
    <property type="nucleotide sequence ID" value="XM_018399091.1"/>
</dbReference>
<dbReference type="Proteomes" id="UP000009097">
    <property type="component" value="Unassembled WGS sequence"/>
</dbReference>
<dbReference type="GeneID" id="28959646"/>
<dbReference type="EMBL" id="DS231700">
    <property type="protein sequence ID" value="KNB01781.1"/>
    <property type="molecule type" value="Genomic_DNA"/>
</dbReference>
<dbReference type="VEuPathDB" id="FungiDB:FOXG_18940"/>
<gene>
    <name evidence="1" type="ORF">FOXG_18940</name>
</gene>
<name>A0A0J9UTS1_FUSO4</name>
<reference evidence="1" key="2">
    <citation type="journal article" date="2010" name="Nature">
        <title>Comparative genomics reveals mobile pathogenicity chromosomes in Fusarium.</title>
        <authorList>
            <person name="Ma L.J."/>
            <person name="van der Does H.C."/>
            <person name="Borkovich K.A."/>
            <person name="Coleman J.J."/>
            <person name="Daboussi M.J."/>
            <person name="Di Pietro A."/>
            <person name="Dufresne M."/>
            <person name="Freitag M."/>
            <person name="Grabherr M."/>
            <person name="Henrissat B."/>
            <person name="Houterman P.M."/>
            <person name="Kang S."/>
            <person name="Shim W.B."/>
            <person name="Woloshuk C."/>
            <person name="Xie X."/>
            <person name="Xu J.R."/>
            <person name="Antoniw J."/>
            <person name="Baker S.E."/>
            <person name="Bluhm B.H."/>
            <person name="Breakspear A."/>
            <person name="Brown D.W."/>
            <person name="Butchko R.A."/>
            <person name="Chapman S."/>
            <person name="Coulson R."/>
            <person name="Coutinho P.M."/>
            <person name="Danchin E.G."/>
            <person name="Diener A."/>
            <person name="Gale L.R."/>
            <person name="Gardiner D.M."/>
            <person name="Goff S."/>
            <person name="Hammond-Kosack K.E."/>
            <person name="Hilburn K."/>
            <person name="Hua-Van A."/>
            <person name="Jonkers W."/>
            <person name="Kazan K."/>
            <person name="Kodira C.D."/>
            <person name="Koehrsen M."/>
            <person name="Kumar L."/>
            <person name="Lee Y.H."/>
            <person name="Li L."/>
            <person name="Manners J.M."/>
            <person name="Miranda-Saavedra D."/>
            <person name="Mukherjee M."/>
            <person name="Park G."/>
            <person name="Park J."/>
            <person name="Park S.Y."/>
            <person name="Proctor R.H."/>
            <person name="Regev A."/>
            <person name="Ruiz-Roldan M.C."/>
            <person name="Sain D."/>
            <person name="Sakthikumar S."/>
            <person name="Sykes S."/>
            <person name="Schwartz D.C."/>
            <person name="Turgeon B.G."/>
            <person name="Wapinski I."/>
            <person name="Yoder O."/>
            <person name="Young S."/>
            <person name="Zeng Q."/>
            <person name="Zhou S."/>
            <person name="Galagan J."/>
            <person name="Cuomo C.A."/>
            <person name="Kistler H.C."/>
            <person name="Rep M."/>
        </authorList>
    </citation>
    <scope>NUCLEOTIDE SEQUENCE [LARGE SCALE GENOMIC DNA]</scope>
    <source>
        <strain evidence="1">4287</strain>
    </source>
</reference>
<proteinExistence type="predicted"/>
<organism evidence="1 2">
    <name type="scientific">Fusarium oxysporum f. sp. lycopersici (strain 4287 / CBS 123668 / FGSC 9935 / NRRL 34936)</name>
    <name type="common">Fusarium vascular wilt of tomato</name>
    <dbReference type="NCBI Taxonomy" id="426428"/>
    <lineage>
        <taxon>Eukaryota</taxon>
        <taxon>Fungi</taxon>
        <taxon>Dikarya</taxon>
        <taxon>Ascomycota</taxon>
        <taxon>Pezizomycotina</taxon>
        <taxon>Sordariomycetes</taxon>
        <taxon>Hypocreomycetidae</taxon>
        <taxon>Hypocreales</taxon>
        <taxon>Nectriaceae</taxon>
        <taxon>Fusarium</taxon>
        <taxon>Fusarium oxysporum species complex</taxon>
    </lineage>
</organism>
<reference evidence="1" key="1">
    <citation type="submission" date="2007-04" db="EMBL/GenBank/DDBJ databases">
        <authorList>
            <consortium name="The Broad Institute Genome Sequencing Platform"/>
            <person name="Birren B."/>
            <person name="Lander E."/>
            <person name="Galagan J."/>
            <person name="Nusbaum C."/>
            <person name="Devon K."/>
            <person name="Ma L.-J."/>
            <person name="Jaffe D."/>
            <person name="Butler J."/>
            <person name="Alvarez P."/>
            <person name="Gnerre S."/>
            <person name="Grabherr M."/>
            <person name="Kleber M."/>
            <person name="Mauceli E."/>
            <person name="Brockman W."/>
            <person name="MacCallum I.A."/>
            <person name="Young S."/>
            <person name="LaButti K."/>
            <person name="DeCaprio D."/>
            <person name="Crawford M."/>
            <person name="Koehrsen M."/>
            <person name="Engels R."/>
            <person name="Montgomery P."/>
            <person name="Pearson M."/>
            <person name="Howarth C."/>
            <person name="Larson L."/>
            <person name="White J."/>
            <person name="O'Leary S."/>
            <person name="Kodira C."/>
            <person name="Zeng Q."/>
            <person name="Yandava C."/>
            <person name="Alvarado L."/>
            <person name="Kistler C."/>
            <person name="Shim W.-B."/>
            <person name="Kang S."/>
            <person name="Woloshuk C."/>
        </authorList>
    </citation>
    <scope>NUCLEOTIDE SEQUENCE</scope>
    <source>
        <strain evidence="1">4287</strain>
    </source>
</reference>